<name>A0A0C9X8W9_9AGAR</name>
<accession>A0A0C9X8W9</accession>
<keyword evidence="3" id="KW-0472">Membrane</keyword>
<keyword evidence="3" id="KW-1133">Transmembrane helix</keyword>
<feature type="region of interest" description="Disordered" evidence="2">
    <location>
        <begin position="731"/>
        <end position="756"/>
    </location>
</feature>
<reference evidence="5" key="2">
    <citation type="submission" date="2015-01" db="EMBL/GenBank/DDBJ databases">
        <title>Evolutionary Origins and Diversification of the Mycorrhizal Mutualists.</title>
        <authorList>
            <consortium name="DOE Joint Genome Institute"/>
            <consortium name="Mycorrhizal Genomics Consortium"/>
            <person name="Kohler A."/>
            <person name="Kuo A."/>
            <person name="Nagy L.G."/>
            <person name="Floudas D."/>
            <person name="Copeland A."/>
            <person name="Barry K.W."/>
            <person name="Cichocki N."/>
            <person name="Veneault-Fourrey C."/>
            <person name="LaButti K."/>
            <person name="Lindquist E.A."/>
            <person name="Lipzen A."/>
            <person name="Lundell T."/>
            <person name="Morin E."/>
            <person name="Murat C."/>
            <person name="Riley R."/>
            <person name="Ohm R."/>
            <person name="Sun H."/>
            <person name="Tunlid A."/>
            <person name="Henrissat B."/>
            <person name="Grigoriev I.V."/>
            <person name="Hibbett D.S."/>
            <person name="Martin F."/>
        </authorList>
    </citation>
    <scope>NUCLEOTIDE SEQUENCE [LARGE SCALE GENOMIC DNA]</scope>
    <source>
        <strain evidence="5">LaAM-08-1</strain>
    </source>
</reference>
<evidence type="ECO:0000256" key="1">
    <source>
        <dbReference type="SAM" id="Coils"/>
    </source>
</evidence>
<feature type="region of interest" description="Disordered" evidence="2">
    <location>
        <begin position="480"/>
        <end position="505"/>
    </location>
</feature>
<evidence type="ECO:0000313" key="5">
    <source>
        <dbReference type="Proteomes" id="UP000054477"/>
    </source>
</evidence>
<feature type="coiled-coil region" evidence="1">
    <location>
        <begin position="375"/>
        <end position="402"/>
    </location>
</feature>
<keyword evidence="3" id="KW-0812">Transmembrane</keyword>
<dbReference type="OrthoDB" id="2670688at2759"/>
<evidence type="ECO:0000256" key="2">
    <source>
        <dbReference type="SAM" id="MobiDB-lite"/>
    </source>
</evidence>
<feature type="compositionally biased region" description="Pro residues" evidence="2">
    <location>
        <begin position="585"/>
        <end position="595"/>
    </location>
</feature>
<feature type="region of interest" description="Disordered" evidence="2">
    <location>
        <begin position="1"/>
        <end position="52"/>
    </location>
</feature>
<evidence type="ECO:0000313" key="4">
    <source>
        <dbReference type="EMBL" id="KIJ97858.1"/>
    </source>
</evidence>
<feature type="region of interest" description="Disordered" evidence="2">
    <location>
        <begin position="580"/>
        <end position="661"/>
    </location>
</feature>
<feature type="compositionally biased region" description="Basic and acidic residues" evidence="2">
    <location>
        <begin position="482"/>
        <end position="494"/>
    </location>
</feature>
<keyword evidence="1" id="KW-0175">Coiled coil</keyword>
<gene>
    <name evidence="4" type="ORF">K443DRAFT_629519</name>
</gene>
<feature type="transmembrane region" description="Helical" evidence="3">
    <location>
        <begin position="790"/>
        <end position="808"/>
    </location>
</feature>
<dbReference type="STRING" id="1095629.A0A0C9X8W9"/>
<sequence length="833" mass="91043">MLAITETPRPRPPAKLRQRSNATIKTPPPAYGSTFGSPPPNDDSHVRPRQASMFLEPPISGTWWDVQPLADHLEPSQPPRSPIVPSDVLGDDFRDELEKSREEIAGLLIKADDIIKERENVCKTLYQNNVALKSKHQALLARLPSMSPCGSTSSPAGLSRLASENSTLSYSSSDSAINFNATPPITIFRGHTRKVSMSTADISLLADQNAELLQKLEKLESESTTADQAGRRELKRLEKEIMVLREALEKTQAKSEELEEKTKTGFGWGAEKVVEEAWRKKKEREAKFRAMRNIGRDYTLEEDDVEHGVRNFAPEGSRFGGPSGSYSFFPATPSPFPWHATPNALGGGLFAKSNALGEINPDFYRAMSHPEHTLMSQLLAKVQELEETNSRILNQQEETANQLQAVQRDTEHISKVYECLVDPNNVELELMEANAKGKADVSTADTIRFRSLRRNIETQLSTGRSVVVNPTKARRSVVGLFEDPRQHAPADPDASKSPNFAVPFPSSPWSEGRHLSSWSRKSTGLASPALSSLSFCEQASPASSRPTLESELGNEFLNNWGEGAGNLHLRTTSLYDLSQLSVPPSRSPSPSPVSPSPISRKPLPPSEAPVKAAPLSPVSLMSGGGVQLSVEPPTPDNALEKEARRATPKSPRHQLMSQTLRSRTSRWVDGRFGGNSASASKDVVGPSSVGLATNTVLKKTPSRFVPQKITNAIDTMMENFDGARLAGAAAEFSPRETDTPQASDDSDGAGLDSPLSDRDVEGVDYNELQLQVSPPPKKGKPGFGTLLLEVWLWFQFGIIILVFLWAMAKRGPKAVLAESGGGERKRAVSTRHR</sequence>
<dbReference type="PANTHER" id="PTHR24216">
    <property type="entry name" value="PAXILLIN-RELATED"/>
    <property type="match status" value="1"/>
</dbReference>
<dbReference type="EMBL" id="KN838682">
    <property type="protein sequence ID" value="KIJ97858.1"/>
    <property type="molecule type" value="Genomic_DNA"/>
</dbReference>
<dbReference type="HOGENOM" id="CLU_017862_0_0_1"/>
<keyword evidence="5" id="KW-1185">Reference proteome</keyword>
<feature type="coiled-coil region" evidence="1">
    <location>
        <begin position="202"/>
        <end position="264"/>
    </location>
</feature>
<protein>
    <submittedName>
        <fullName evidence="4">Uncharacterized protein</fullName>
    </submittedName>
</protein>
<dbReference type="Proteomes" id="UP000054477">
    <property type="component" value="Unassembled WGS sequence"/>
</dbReference>
<reference evidence="4 5" key="1">
    <citation type="submission" date="2014-04" db="EMBL/GenBank/DDBJ databases">
        <authorList>
            <consortium name="DOE Joint Genome Institute"/>
            <person name="Kuo A."/>
            <person name="Kohler A."/>
            <person name="Nagy L.G."/>
            <person name="Floudas D."/>
            <person name="Copeland A."/>
            <person name="Barry K.W."/>
            <person name="Cichocki N."/>
            <person name="Veneault-Fourrey C."/>
            <person name="LaButti K."/>
            <person name="Lindquist E.A."/>
            <person name="Lipzen A."/>
            <person name="Lundell T."/>
            <person name="Morin E."/>
            <person name="Murat C."/>
            <person name="Sun H."/>
            <person name="Tunlid A."/>
            <person name="Henrissat B."/>
            <person name="Grigoriev I.V."/>
            <person name="Hibbett D.S."/>
            <person name="Martin F."/>
            <person name="Nordberg H.P."/>
            <person name="Cantor M.N."/>
            <person name="Hua S.X."/>
        </authorList>
    </citation>
    <scope>NUCLEOTIDE SEQUENCE [LARGE SCALE GENOMIC DNA]</scope>
    <source>
        <strain evidence="4 5">LaAM-08-1</strain>
    </source>
</reference>
<organism evidence="4 5">
    <name type="scientific">Laccaria amethystina LaAM-08-1</name>
    <dbReference type="NCBI Taxonomy" id="1095629"/>
    <lineage>
        <taxon>Eukaryota</taxon>
        <taxon>Fungi</taxon>
        <taxon>Dikarya</taxon>
        <taxon>Basidiomycota</taxon>
        <taxon>Agaricomycotina</taxon>
        <taxon>Agaricomycetes</taxon>
        <taxon>Agaricomycetidae</taxon>
        <taxon>Agaricales</taxon>
        <taxon>Agaricineae</taxon>
        <taxon>Hydnangiaceae</taxon>
        <taxon>Laccaria</taxon>
    </lineage>
</organism>
<proteinExistence type="predicted"/>
<dbReference type="AlphaFoldDB" id="A0A0C9X8W9"/>
<evidence type="ECO:0000256" key="3">
    <source>
        <dbReference type="SAM" id="Phobius"/>
    </source>
</evidence>